<keyword evidence="2" id="KW-1185">Reference proteome</keyword>
<name>A0AAV4YAF6_CAEEX</name>
<reference evidence="1 2" key="1">
    <citation type="submission" date="2021-06" db="EMBL/GenBank/DDBJ databases">
        <title>Caerostris extrusa draft genome.</title>
        <authorList>
            <person name="Kono N."/>
            <person name="Arakawa K."/>
        </authorList>
    </citation>
    <scope>NUCLEOTIDE SEQUENCE [LARGE SCALE GENOMIC DNA]</scope>
</reference>
<comment type="caution">
    <text evidence="1">The sequence shown here is derived from an EMBL/GenBank/DDBJ whole genome shotgun (WGS) entry which is preliminary data.</text>
</comment>
<sequence>MGCPNPDVQTRPVVHWVHTDDPASTWIAFFATETRGKDILHEDRSFWRCGWTVQEDEKGWSSIVFIKLGGRKWMEDEQEFSFSIIYW</sequence>
<evidence type="ECO:0000313" key="1">
    <source>
        <dbReference type="EMBL" id="GIZ03386.1"/>
    </source>
</evidence>
<organism evidence="1 2">
    <name type="scientific">Caerostris extrusa</name>
    <name type="common">Bark spider</name>
    <name type="synonym">Caerostris bankana</name>
    <dbReference type="NCBI Taxonomy" id="172846"/>
    <lineage>
        <taxon>Eukaryota</taxon>
        <taxon>Metazoa</taxon>
        <taxon>Ecdysozoa</taxon>
        <taxon>Arthropoda</taxon>
        <taxon>Chelicerata</taxon>
        <taxon>Arachnida</taxon>
        <taxon>Araneae</taxon>
        <taxon>Araneomorphae</taxon>
        <taxon>Entelegynae</taxon>
        <taxon>Araneoidea</taxon>
        <taxon>Araneidae</taxon>
        <taxon>Caerostris</taxon>
    </lineage>
</organism>
<accession>A0AAV4YAF6</accession>
<gene>
    <name evidence="1" type="ORF">CEXT_40361</name>
</gene>
<dbReference type="AlphaFoldDB" id="A0AAV4YAF6"/>
<dbReference type="EMBL" id="BPLR01001598">
    <property type="protein sequence ID" value="GIZ03386.1"/>
    <property type="molecule type" value="Genomic_DNA"/>
</dbReference>
<evidence type="ECO:0000313" key="2">
    <source>
        <dbReference type="Proteomes" id="UP001054945"/>
    </source>
</evidence>
<proteinExistence type="predicted"/>
<protein>
    <submittedName>
        <fullName evidence="1">Uncharacterized protein</fullName>
    </submittedName>
</protein>
<dbReference type="Proteomes" id="UP001054945">
    <property type="component" value="Unassembled WGS sequence"/>
</dbReference>